<feature type="region of interest" description="Disordered" evidence="1">
    <location>
        <begin position="1"/>
        <end position="22"/>
    </location>
</feature>
<dbReference type="AlphaFoldDB" id="A0A392VL93"/>
<comment type="caution">
    <text evidence="2">The sequence shown here is derived from an EMBL/GenBank/DDBJ whole genome shotgun (WGS) entry which is preliminary data.</text>
</comment>
<evidence type="ECO:0000313" key="3">
    <source>
        <dbReference type="Proteomes" id="UP000265520"/>
    </source>
</evidence>
<keyword evidence="3" id="KW-1185">Reference proteome</keyword>
<accession>A0A392VL93</accession>
<sequence>MSWSDEEESEEEVESEVAKHVT</sequence>
<protein>
    <submittedName>
        <fullName evidence="2">Uncharacterized protein</fullName>
    </submittedName>
</protein>
<dbReference type="Proteomes" id="UP000265520">
    <property type="component" value="Unassembled WGS sequence"/>
</dbReference>
<dbReference type="EMBL" id="LXQA011186917">
    <property type="protein sequence ID" value="MCI88202.1"/>
    <property type="molecule type" value="Genomic_DNA"/>
</dbReference>
<proteinExistence type="predicted"/>
<evidence type="ECO:0000256" key="1">
    <source>
        <dbReference type="SAM" id="MobiDB-lite"/>
    </source>
</evidence>
<reference evidence="2 3" key="1">
    <citation type="journal article" date="2018" name="Front. Plant Sci.">
        <title>Red Clover (Trifolium pratense) and Zigzag Clover (T. medium) - A Picture of Genomic Similarities and Differences.</title>
        <authorList>
            <person name="Dluhosova J."/>
            <person name="Istvanek J."/>
            <person name="Nedelnik J."/>
            <person name="Repkova J."/>
        </authorList>
    </citation>
    <scope>NUCLEOTIDE SEQUENCE [LARGE SCALE GENOMIC DNA]</scope>
    <source>
        <strain evidence="3">cv. 10/8</strain>
        <tissue evidence="2">Leaf</tissue>
    </source>
</reference>
<organism evidence="2 3">
    <name type="scientific">Trifolium medium</name>
    <dbReference type="NCBI Taxonomy" id="97028"/>
    <lineage>
        <taxon>Eukaryota</taxon>
        <taxon>Viridiplantae</taxon>
        <taxon>Streptophyta</taxon>
        <taxon>Embryophyta</taxon>
        <taxon>Tracheophyta</taxon>
        <taxon>Spermatophyta</taxon>
        <taxon>Magnoliopsida</taxon>
        <taxon>eudicotyledons</taxon>
        <taxon>Gunneridae</taxon>
        <taxon>Pentapetalae</taxon>
        <taxon>rosids</taxon>
        <taxon>fabids</taxon>
        <taxon>Fabales</taxon>
        <taxon>Fabaceae</taxon>
        <taxon>Papilionoideae</taxon>
        <taxon>50 kb inversion clade</taxon>
        <taxon>NPAAA clade</taxon>
        <taxon>Hologalegina</taxon>
        <taxon>IRL clade</taxon>
        <taxon>Trifolieae</taxon>
        <taxon>Trifolium</taxon>
    </lineage>
</organism>
<name>A0A392VL93_9FABA</name>
<evidence type="ECO:0000313" key="2">
    <source>
        <dbReference type="EMBL" id="MCI88202.1"/>
    </source>
</evidence>
<feature type="non-terminal residue" evidence="2">
    <location>
        <position position="22"/>
    </location>
</feature>
<feature type="compositionally biased region" description="Acidic residues" evidence="1">
    <location>
        <begin position="1"/>
        <end position="15"/>
    </location>
</feature>